<dbReference type="AlphaFoldDB" id="A0A193LDL4"/>
<gene>
    <name evidence="2" type="ORF">BA177_03945</name>
</gene>
<dbReference type="Pfam" id="PF06452">
    <property type="entry name" value="CBM9_1"/>
    <property type="match status" value="1"/>
</dbReference>
<dbReference type="CDD" id="cd09620">
    <property type="entry name" value="CBM9_like_3"/>
    <property type="match status" value="1"/>
</dbReference>
<reference evidence="2 3" key="1">
    <citation type="submission" date="2016-06" db="EMBL/GenBank/DDBJ databases">
        <title>Complete genome sequence of a deep-branching marine Gamma Proteobacterium Woeseia oceani type strain XK5.</title>
        <authorList>
            <person name="Mu D."/>
            <person name="Du Z."/>
        </authorList>
    </citation>
    <scope>NUCLEOTIDE SEQUENCE [LARGE SCALE GENOMIC DNA]</scope>
    <source>
        <strain evidence="2 3">XK5</strain>
    </source>
</reference>
<dbReference type="GO" id="GO:0016052">
    <property type="term" value="P:carbohydrate catabolic process"/>
    <property type="evidence" value="ECO:0007669"/>
    <property type="project" value="InterPro"/>
</dbReference>
<evidence type="ECO:0000313" key="3">
    <source>
        <dbReference type="Proteomes" id="UP000092695"/>
    </source>
</evidence>
<protein>
    <recommendedName>
        <fullName evidence="1">Carbohydrate-binding domain-containing protein</fullName>
    </recommendedName>
</protein>
<dbReference type="OrthoDB" id="9786766at2"/>
<keyword evidence="3" id="KW-1185">Reference proteome</keyword>
<feature type="domain" description="Carbohydrate-binding" evidence="1">
    <location>
        <begin position="19"/>
        <end position="215"/>
    </location>
</feature>
<name>A0A193LDL4_9GAMM</name>
<dbReference type="RefSeq" id="WP_068613113.1">
    <property type="nucleotide sequence ID" value="NZ_CP016268.1"/>
</dbReference>
<evidence type="ECO:0000313" key="2">
    <source>
        <dbReference type="EMBL" id="ANO50474.1"/>
    </source>
</evidence>
<evidence type="ECO:0000259" key="1">
    <source>
        <dbReference type="Pfam" id="PF06452"/>
    </source>
</evidence>
<dbReference type="SUPFAM" id="SSF49344">
    <property type="entry name" value="CBD9-like"/>
    <property type="match status" value="1"/>
</dbReference>
<dbReference type="GO" id="GO:0030246">
    <property type="term" value="F:carbohydrate binding"/>
    <property type="evidence" value="ECO:0007669"/>
    <property type="project" value="InterPro"/>
</dbReference>
<proteinExistence type="predicted"/>
<dbReference type="Gene3D" id="2.60.40.1190">
    <property type="match status" value="1"/>
</dbReference>
<dbReference type="InterPro" id="IPR010502">
    <property type="entry name" value="Carb-bd_dom_fam9"/>
</dbReference>
<dbReference type="Proteomes" id="UP000092695">
    <property type="component" value="Chromosome"/>
</dbReference>
<sequence length="216" mass="24509">MTHKEYLVQRLAGSTPIPIDGAGKSPAWAAARALDDFSFPWLDAVAPATRFRALWDSQYFYFFFEAADTDIVLAQGADAKERVIGSDRVEIFFATGHDLQPYYGLEVDPRGEVLDYRGRYHRLIEWDWSCAGLEFQSRQNAQGYTVEGRIALTSLQQLGCLHEDEKGQYLIAGLFRAEFSLDDKQQTIQNWIAWVDPQVADPDFHVPSAFGHLRLS</sequence>
<dbReference type="KEGG" id="woc:BA177_03945"/>
<organism evidence="2 3">
    <name type="scientific">Woeseia oceani</name>
    <dbReference type="NCBI Taxonomy" id="1548547"/>
    <lineage>
        <taxon>Bacteria</taxon>
        <taxon>Pseudomonadati</taxon>
        <taxon>Pseudomonadota</taxon>
        <taxon>Gammaproteobacteria</taxon>
        <taxon>Woeseiales</taxon>
        <taxon>Woeseiaceae</taxon>
        <taxon>Woeseia</taxon>
    </lineage>
</organism>
<dbReference type="EMBL" id="CP016268">
    <property type="protein sequence ID" value="ANO50474.1"/>
    <property type="molecule type" value="Genomic_DNA"/>
</dbReference>
<dbReference type="GO" id="GO:0004553">
    <property type="term" value="F:hydrolase activity, hydrolyzing O-glycosyl compounds"/>
    <property type="evidence" value="ECO:0007669"/>
    <property type="project" value="InterPro"/>
</dbReference>
<accession>A0A193LDL4</accession>